<organism evidence="16 17">
    <name type="scientific">Eptatretus burgeri</name>
    <name type="common">Inshore hagfish</name>
    <dbReference type="NCBI Taxonomy" id="7764"/>
    <lineage>
        <taxon>Eukaryota</taxon>
        <taxon>Metazoa</taxon>
        <taxon>Chordata</taxon>
        <taxon>Craniata</taxon>
        <taxon>Vertebrata</taxon>
        <taxon>Cyclostomata</taxon>
        <taxon>Myxini</taxon>
        <taxon>Myxiniformes</taxon>
        <taxon>Myxinidae</taxon>
        <taxon>Eptatretinae</taxon>
        <taxon>Eptatretus</taxon>
    </lineage>
</organism>
<evidence type="ECO:0000256" key="2">
    <source>
        <dbReference type="ARBA" id="ARBA00022665"/>
    </source>
</evidence>
<dbReference type="Ensembl" id="ENSEBUT00000005162.1">
    <property type="protein sequence ID" value="ENSEBUP00000004724.1"/>
    <property type="gene ID" value="ENSEBUG00000003298.1"/>
</dbReference>
<evidence type="ECO:0000256" key="9">
    <source>
        <dbReference type="ARBA" id="ARBA00023163"/>
    </source>
</evidence>
<sequence>MCTEGSFYNCLHLMSQATASLSMELNDAGGSREQWDSDLQHDEVTSAVGDQGSESVPEQLFRAVAESMGVYMSEDMLDLLEPLVPGDDTGNTVGMTTSETEVSPPYPELCQSISSSSPAQLTNMKEECAELGTISSCANSCQALPMPHSNRAGVTSMPAQECAKQQPECELRIHTSAAIKMERNDPGYGHHLHNSMVVSPPSASPFNHPFMPTSNVPPMATMSAPSFANGSSYPSYVTMFPYTGYTSPAQGNAPPQKACLICSDEASGCHYGVLTCGSCKVFFKRAIEGQHNYLCAGRNDCIIDKIRRKNCPACRLRKCIQAGMMLGARKMKKQARQRVHDSNSPRQDSTMAGASDALNPLCSNPHTTVTMVTTPSTAMTPARSPSIPPLISPPLVSTLQVIEPDIISAGFDNSRAITTTYLLSSLNSLCEKQLVCLVKWAKAMPGFRSLHIDDQMVLIQYSWMGIMSFAMGWRSYLNTNCELLYFAPDLIFNEQRMKQSAMYDLCLGMRHIGEEMMRMSMSPDEFRCMKAVLLLSTVPKEGLKCQASFEELRMTYIRELHHAVGQQTSSPVQCWKRFYQLTRLLDSMHNLVGGLLEFCFMTFTQSDLWSVEFPEMMSEIITAQLPHVLAGHAHALRFHKK</sequence>
<comment type="subcellular location">
    <subcellularLocation>
        <location evidence="12">Nucleus</location>
    </subcellularLocation>
</comment>
<reference evidence="16" key="1">
    <citation type="submission" date="2025-08" db="UniProtKB">
        <authorList>
            <consortium name="Ensembl"/>
        </authorList>
    </citation>
    <scope>IDENTIFICATION</scope>
</reference>
<feature type="domain" description="Nuclear receptor" evidence="14">
    <location>
        <begin position="256"/>
        <end position="331"/>
    </location>
</feature>
<evidence type="ECO:0000256" key="8">
    <source>
        <dbReference type="ARBA" id="ARBA00023125"/>
    </source>
</evidence>
<dbReference type="PROSITE" id="PS00031">
    <property type="entry name" value="NUCLEAR_REC_DBD_1"/>
    <property type="match status" value="1"/>
</dbReference>
<dbReference type="FunFam" id="3.30.50.10:FF:000139">
    <property type="entry name" value="Estrogen receptor beta a variant b"/>
    <property type="match status" value="1"/>
</dbReference>
<dbReference type="InterPro" id="IPR001723">
    <property type="entry name" value="Nuclear_hrmn_rcpt"/>
</dbReference>
<evidence type="ECO:0000256" key="10">
    <source>
        <dbReference type="ARBA" id="ARBA00023170"/>
    </source>
</evidence>
<keyword evidence="10 12" id="KW-0675">Receptor</keyword>
<dbReference type="GO" id="GO:0005634">
    <property type="term" value="C:nucleus"/>
    <property type="evidence" value="ECO:0007669"/>
    <property type="project" value="UniProtKB-SubCell"/>
</dbReference>
<dbReference type="InterPro" id="IPR013088">
    <property type="entry name" value="Znf_NHR/GATA"/>
</dbReference>
<dbReference type="Proteomes" id="UP000694388">
    <property type="component" value="Unplaced"/>
</dbReference>
<keyword evidence="3 12" id="KW-0479">Metal-binding</keyword>
<dbReference type="PRINTS" id="PR00047">
    <property type="entry name" value="STROIDFINGER"/>
</dbReference>
<protein>
    <submittedName>
        <fullName evidence="16">Nuclear receptor subfamily 3, group C, member 2</fullName>
    </submittedName>
</protein>
<dbReference type="SUPFAM" id="SSF48508">
    <property type="entry name" value="Nuclear receptor ligand-binding domain"/>
    <property type="match status" value="1"/>
</dbReference>
<evidence type="ECO:0000256" key="12">
    <source>
        <dbReference type="RuleBase" id="RU004334"/>
    </source>
</evidence>
<keyword evidence="17" id="KW-1185">Reference proteome</keyword>
<keyword evidence="8 12" id="KW-0238">DNA-binding</keyword>
<feature type="domain" description="NR LBD" evidence="15">
    <location>
        <begin position="387"/>
        <end position="621"/>
    </location>
</feature>
<comment type="similarity">
    <text evidence="1">Belongs to the nuclear hormone receptor family. NR3 subfamily.</text>
</comment>
<dbReference type="GO" id="GO:0043565">
    <property type="term" value="F:sequence-specific DNA binding"/>
    <property type="evidence" value="ECO:0007669"/>
    <property type="project" value="InterPro"/>
</dbReference>
<dbReference type="InterPro" id="IPR000536">
    <property type="entry name" value="Nucl_hrmn_rcpt_lig-bd"/>
</dbReference>
<proteinExistence type="inferred from homology"/>
<evidence type="ECO:0000256" key="1">
    <source>
        <dbReference type="ARBA" id="ARBA00005413"/>
    </source>
</evidence>
<dbReference type="InterPro" id="IPR001628">
    <property type="entry name" value="Znf_hrmn_rcpt"/>
</dbReference>
<dbReference type="GO" id="GO:0003700">
    <property type="term" value="F:DNA-binding transcription factor activity"/>
    <property type="evidence" value="ECO:0007669"/>
    <property type="project" value="InterPro"/>
</dbReference>
<dbReference type="PROSITE" id="PS51843">
    <property type="entry name" value="NR_LBD"/>
    <property type="match status" value="1"/>
</dbReference>
<dbReference type="PROSITE" id="PS51030">
    <property type="entry name" value="NUCLEAR_REC_DBD_2"/>
    <property type="match status" value="1"/>
</dbReference>
<dbReference type="InterPro" id="IPR050200">
    <property type="entry name" value="Nuclear_hormone_rcpt_NR3"/>
</dbReference>
<evidence type="ECO:0000259" key="15">
    <source>
        <dbReference type="PROSITE" id="PS51843"/>
    </source>
</evidence>
<dbReference type="PRINTS" id="PR00398">
    <property type="entry name" value="STRDHORMONER"/>
</dbReference>
<keyword evidence="4 12" id="KW-0863">Zinc-finger</keyword>
<reference evidence="16" key="2">
    <citation type="submission" date="2025-09" db="UniProtKB">
        <authorList>
            <consortium name="Ensembl"/>
        </authorList>
    </citation>
    <scope>IDENTIFICATION</scope>
</reference>
<dbReference type="PANTHER" id="PTHR48092">
    <property type="entry name" value="KNIRPS-RELATED PROTEIN-RELATED"/>
    <property type="match status" value="1"/>
</dbReference>
<keyword evidence="11 12" id="KW-0539">Nucleus</keyword>
<dbReference type="CDD" id="cd07172">
    <property type="entry name" value="NR_DBD_GR_PR"/>
    <property type="match status" value="1"/>
</dbReference>
<evidence type="ECO:0000256" key="3">
    <source>
        <dbReference type="ARBA" id="ARBA00022723"/>
    </source>
</evidence>
<dbReference type="FunFam" id="1.10.565.10:FF:000004">
    <property type="entry name" value="Androgen receptor variant"/>
    <property type="match status" value="1"/>
</dbReference>
<dbReference type="GO" id="GO:0005496">
    <property type="term" value="F:steroid binding"/>
    <property type="evidence" value="ECO:0007669"/>
    <property type="project" value="UniProtKB-KW"/>
</dbReference>
<keyword evidence="7" id="KW-0446">Lipid-binding</keyword>
<evidence type="ECO:0000256" key="11">
    <source>
        <dbReference type="ARBA" id="ARBA00023242"/>
    </source>
</evidence>
<evidence type="ECO:0000259" key="14">
    <source>
        <dbReference type="PROSITE" id="PS51030"/>
    </source>
</evidence>
<dbReference type="Pfam" id="PF00104">
    <property type="entry name" value="Hormone_recep"/>
    <property type="match status" value="1"/>
</dbReference>
<dbReference type="Gene3D" id="1.10.565.10">
    <property type="entry name" value="Retinoid X Receptor"/>
    <property type="match status" value="1"/>
</dbReference>
<evidence type="ECO:0000313" key="17">
    <source>
        <dbReference type="Proteomes" id="UP000694388"/>
    </source>
</evidence>
<evidence type="ECO:0000256" key="5">
    <source>
        <dbReference type="ARBA" id="ARBA00022833"/>
    </source>
</evidence>
<dbReference type="SMART" id="SM00399">
    <property type="entry name" value="ZnF_C4"/>
    <property type="match status" value="1"/>
</dbReference>
<keyword evidence="2" id="KW-0754">Steroid-binding</keyword>
<keyword evidence="9 12" id="KW-0804">Transcription</keyword>
<evidence type="ECO:0000256" key="7">
    <source>
        <dbReference type="ARBA" id="ARBA00023121"/>
    </source>
</evidence>
<dbReference type="GeneTree" id="ENSGT00940000159333"/>
<dbReference type="Pfam" id="PF00105">
    <property type="entry name" value="zf-C4"/>
    <property type="match status" value="1"/>
</dbReference>
<evidence type="ECO:0000313" key="16">
    <source>
        <dbReference type="Ensembl" id="ENSEBUP00000004724.1"/>
    </source>
</evidence>
<dbReference type="InterPro" id="IPR035500">
    <property type="entry name" value="NHR-like_dom_sf"/>
</dbReference>
<dbReference type="AlphaFoldDB" id="A0A8C4NCW6"/>
<dbReference type="SUPFAM" id="SSF57716">
    <property type="entry name" value="Glucocorticoid receptor-like (DNA-binding domain)"/>
    <property type="match status" value="1"/>
</dbReference>
<dbReference type="GO" id="GO:0008270">
    <property type="term" value="F:zinc ion binding"/>
    <property type="evidence" value="ECO:0007669"/>
    <property type="project" value="UniProtKB-KW"/>
</dbReference>
<keyword evidence="6 12" id="KW-0805">Transcription regulation</keyword>
<evidence type="ECO:0000256" key="4">
    <source>
        <dbReference type="ARBA" id="ARBA00022771"/>
    </source>
</evidence>
<keyword evidence="5 12" id="KW-0862">Zinc</keyword>
<dbReference type="Gene3D" id="3.30.50.10">
    <property type="entry name" value="Erythroid Transcription Factor GATA-1, subunit A"/>
    <property type="match status" value="1"/>
</dbReference>
<evidence type="ECO:0000256" key="6">
    <source>
        <dbReference type="ARBA" id="ARBA00023015"/>
    </source>
</evidence>
<evidence type="ECO:0000256" key="13">
    <source>
        <dbReference type="SAM" id="MobiDB-lite"/>
    </source>
</evidence>
<name>A0A8C4NCW6_EPTBU</name>
<feature type="region of interest" description="Disordered" evidence="13">
    <location>
        <begin position="333"/>
        <end position="352"/>
    </location>
</feature>
<accession>A0A8C4NCW6</accession>
<dbReference type="SMART" id="SM00430">
    <property type="entry name" value="HOLI"/>
    <property type="match status" value="1"/>
</dbReference>